<dbReference type="EMBL" id="DQ403319">
    <property type="protein sequence ID" value="ABD74793.1"/>
    <property type="molecule type" value="Genomic_DNA"/>
</dbReference>
<evidence type="ECO:0000313" key="1">
    <source>
        <dbReference type="EMBL" id="ABD74793.1"/>
    </source>
</evidence>
<sequence>MYRDSVWPTYADGAIENGWRWAALFAGRCILQNAMPVFARTGVFCKC</sequence>
<name>D1CSI9_9HYPH</name>
<proteinExistence type="predicted"/>
<accession>D1CSI9</accession>
<dbReference type="AlphaFoldDB" id="D1CSI9"/>
<organism evidence="1">
    <name type="scientific">Sinorhizobium arboris</name>
    <dbReference type="NCBI Taxonomy" id="76745"/>
    <lineage>
        <taxon>Bacteria</taxon>
        <taxon>Pseudomonadati</taxon>
        <taxon>Pseudomonadota</taxon>
        <taxon>Alphaproteobacteria</taxon>
        <taxon>Hyphomicrobiales</taxon>
        <taxon>Rhizobiaceae</taxon>
        <taxon>Sinorhizobium/Ensifer group</taxon>
        <taxon>Sinorhizobium</taxon>
    </lineage>
</organism>
<reference evidence="1" key="1">
    <citation type="submission" date="2006-02" db="EMBL/GenBank/DDBJ databases">
        <title>Sampling the accessory genome of the Sinorhizobium genus by suppressive subtractive hybridization.</title>
        <authorList>
            <person name="Moulin L."/>
            <person name="Ghazoui Z."/>
            <person name="Young P."/>
        </authorList>
    </citation>
    <scope>NUCLEOTIDE SEQUENCE</scope>
    <source>
        <strain evidence="1">LMG14919</strain>
    </source>
</reference>
<protein>
    <submittedName>
        <fullName evidence="1">Uncharacterized protein</fullName>
    </submittedName>
</protein>